<dbReference type="Gene3D" id="3.30.565.10">
    <property type="entry name" value="Histidine kinase-like ATPase, C-terminal domain"/>
    <property type="match status" value="1"/>
</dbReference>
<dbReference type="PRINTS" id="PR00344">
    <property type="entry name" value="BCTRLSENSOR"/>
</dbReference>
<dbReference type="Gene3D" id="1.10.287.130">
    <property type="match status" value="1"/>
</dbReference>
<dbReference type="SUPFAM" id="SSF47384">
    <property type="entry name" value="Homodimeric domain of signal transducing histidine kinase"/>
    <property type="match status" value="1"/>
</dbReference>
<dbReference type="GO" id="GO:0005524">
    <property type="term" value="F:ATP binding"/>
    <property type="evidence" value="ECO:0007669"/>
    <property type="project" value="UniProtKB-KW"/>
</dbReference>
<feature type="domain" description="Histidine kinase" evidence="9">
    <location>
        <begin position="276"/>
        <end position="495"/>
    </location>
</feature>
<dbReference type="InterPro" id="IPR003661">
    <property type="entry name" value="HisK_dim/P_dom"/>
</dbReference>
<dbReference type="PROSITE" id="PS50109">
    <property type="entry name" value="HIS_KIN"/>
    <property type="match status" value="1"/>
</dbReference>
<reference evidence="11" key="2">
    <citation type="submission" date="2021-04" db="EMBL/GenBank/DDBJ databases">
        <authorList>
            <person name="Liu J."/>
        </authorList>
    </citation>
    <scope>NUCLEOTIDE SEQUENCE</scope>
    <source>
        <strain evidence="11">BAD-6</strain>
    </source>
</reference>
<evidence type="ECO:0000256" key="7">
    <source>
        <dbReference type="ARBA" id="ARBA00022840"/>
    </source>
</evidence>
<dbReference type="SUPFAM" id="SSF55874">
    <property type="entry name" value="ATPase domain of HSP90 chaperone/DNA topoisomerase II/histidine kinase"/>
    <property type="match status" value="1"/>
</dbReference>
<dbReference type="FunFam" id="3.30.565.10:FF:000037">
    <property type="entry name" value="Hybrid sensor histidine kinase/response regulator"/>
    <property type="match status" value="1"/>
</dbReference>
<dbReference type="CDD" id="cd00130">
    <property type="entry name" value="PAS"/>
    <property type="match status" value="1"/>
</dbReference>
<dbReference type="Pfam" id="PF02518">
    <property type="entry name" value="HATPase_c"/>
    <property type="match status" value="1"/>
</dbReference>
<dbReference type="InterPro" id="IPR036890">
    <property type="entry name" value="HATPase_C_sf"/>
</dbReference>
<evidence type="ECO:0000256" key="1">
    <source>
        <dbReference type="ARBA" id="ARBA00000085"/>
    </source>
</evidence>
<evidence type="ECO:0000256" key="5">
    <source>
        <dbReference type="ARBA" id="ARBA00022741"/>
    </source>
</evidence>
<protein>
    <recommendedName>
        <fullName evidence="2">histidine kinase</fullName>
        <ecNumber evidence="2">2.7.13.3</ecNumber>
    </recommendedName>
</protein>
<evidence type="ECO:0000256" key="6">
    <source>
        <dbReference type="ARBA" id="ARBA00022777"/>
    </source>
</evidence>
<comment type="caution">
    <text evidence="11">The sequence shown here is derived from an EMBL/GenBank/DDBJ whole genome shotgun (WGS) entry which is preliminary data.</text>
</comment>
<dbReference type="SMART" id="SM00091">
    <property type="entry name" value="PAS"/>
    <property type="match status" value="2"/>
</dbReference>
<dbReference type="InterPro" id="IPR000700">
    <property type="entry name" value="PAS-assoc_C"/>
</dbReference>
<dbReference type="InterPro" id="IPR036097">
    <property type="entry name" value="HisK_dim/P_sf"/>
</dbReference>
<dbReference type="Pfam" id="PF08448">
    <property type="entry name" value="PAS_4"/>
    <property type="match status" value="1"/>
</dbReference>
<keyword evidence="7" id="KW-0067">ATP-binding</keyword>
<keyword evidence="3" id="KW-0597">Phosphoprotein</keyword>
<evidence type="ECO:0000256" key="4">
    <source>
        <dbReference type="ARBA" id="ARBA00022679"/>
    </source>
</evidence>
<keyword evidence="4" id="KW-0808">Transferase</keyword>
<keyword evidence="5" id="KW-0547">Nucleotide-binding</keyword>
<dbReference type="InterPro" id="IPR000014">
    <property type="entry name" value="PAS"/>
</dbReference>
<dbReference type="CDD" id="cd00082">
    <property type="entry name" value="HisKA"/>
    <property type="match status" value="1"/>
</dbReference>
<name>A0A8J7W457_9FIRM</name>
<evidence type="ECO:0000259" key="9">
    <source>
        <dbReference type="PROSITE" id="PS50109"/>
    </source>
</evidence>
<reference evidence="11" key="1">
    <citation type="submission" date="2021-04" db="EMBL/GenBank/DDBJ databases">
        <title>Sinoanaerobacter chloroacetimidivorans sp. nov., an obligate anaerobic bacterium isolated from anaerobic sludge.</title>
        <authorList>
            <person name="Bao Y."/>
        </authorList>
    </citation>
    <scope>NUCLEOTIDE SEQUENCE</scope>
    <source>
        <strain evidence="11">BAD-6</strain>
    </source>
</reference>
<organism evidence="11 12">
    <name type="scientific">Sinanaerobacter chloroacetimidivorans</name>
    <dbReference type="NCBI Taxonomy" id="2818044"/>
    <lineage>
        <taxon>Bacteria</taxon>
        <taxon>Bacillati</taxon>
        <taxon>Bacillota</taxon>
        <taxon>Clostridia</taxon>
        <taxon>Peptostreptococcales</taxon>
        <taxon>Anaerovoracaceae</taxon>
        <taxon>Sinanaerobacter</taxon>
    </lineage>
</organism>
<dbReference type="SUPFAM" id="SSF55785">
    <property type="entry name" value="PYP-like sensor domain (PAS domain)"/>
    <property type="match status" value="2"/>
</dbReference>
<dbReference type="Gene3D" id="3.30.450.20">
    <property type="entry name" value="PAS domain"/>
    <property type="match status" value="2"/>
</dbReference>
<dbReference type="RefSeq" id="WP_227020699.1">
    <property type="nucleotide sequence ID" value="NZ_JAGSND010000038.1"/>
</dbReference>
<dbReference type="PROSITE" id="PS50113">
    <property type="entry name" value="PAC"/>
    <property type="match status" value="1"/>
</dbReference>
<dbReference type="InterPro" id="IPR013656">
    <property type="entry name" value="PAS_4"/>
</dbReference>
<gene>
    <name evidence="11" type="ORF">KCX82_22360</name>
</gene>
<dbReference type="SMART" id="SM00387">
    <property type="entry name" value="HATPase_c"/>
    <property type="match status" value="1"/>
</dbReference>
<dbReference type="InterPro" id="IPR035965">
    <property type="entry name" value="PAS-like_dom_sf"/>
</dbReference>
<dbReference type="Proteomes" id="UP000675664">
    <property type="component" value="Unassembled WGS sequence"/>
</dbReference>
<keyword evidence="12" id="KW-1185">Reference proteome</keyword>
<dbReference type="GO" id="GO:0000155">
    <property type="term" value="F:phosphorelay sensor kinase activity"/>
    <property type="evidence" value="ECO:0007669"/>
    <property type="project" value="InterPro"/>
</dbReference>
<accession>A0A8J7W457</accession>
<evidence type="ECO:0000313" key="11">
    <source>
        <dbReference type="EMBL" id="MBR0600617.1"/>
    </source>
</evidence>
<sequence>MDLYLKNKDNDFFYNTFFKNNVTPMLITDFQTMRIVDANLAACSFYQYSYEEILSLKITDINILPNNKVMAKMNLVVNHVKSNFLFKHRMATGEIKDVSVHAGLIHIGRNKYLHSIVNDISDRKDTIDEISKLTSQMNVMLDNLPFIAWIKDTKDRYIAVNRPFENYCGRLKEEIIGKRDCELFAKNLDDMYLIKDSSNLTERKNGHFIEKYENGRWKEEYKSPVIDEYGNMIGTTGLSRDITERKLLDKALHDAELREKQLLKETIEIKDNFITLITHEFKTPITIINAALQTIEIVCKDDITDKMKGYLNKIHQNSLRQQRLVDNLLDITRIKAGQMKVQFTRTEIVSYTREITESVKVFAQQKKLDLTFHTSCPDEMITLDQEKYERILLNLLSNAIKFTPPMNTIGVRLSTQGNFIKIEVKDRGIGIPKNKQAIIFEQFGQADSSYSRQAEGTGIGLYLVKSLVDTLGGSISLKSKVNRGSTFTILLPKVQNNYDISQQKISGDRIQQAASLELSDIIF</sequence>
<dbReference type="PANTHER" id="PTHR43711">
    <property type="entry name" value="TWO-COMPONENT HISTIDINE KINASE"/>
    <property type="match status" value="1"/>
</dbReference>
<dbReference type="InterPro" id="IPR004358">
    <property type="entry name" value="Sig_transdc_His_kin-like_C"/>
</dbReference>
<proteinExistence type="predicted"/>
<dbReference type="EMBL" id="JAGSND010000038">
    <property type="protein sequence ID" value="MBR0600617.1"/>
    <property type="molecule type" value="Genomic_DNA"/>
</dbReference>
<evidence type="ECO:0000256" key="8">
    <source>
        <dbReference type="ARBA" id="ARBA00023012"/>
    </source>
</evidence>
<dbReference type="InterPro" id="IPR003594">
    <property type="entry name" value="HATPase_dom"/>
</dbReference>
<evidence type="ECO:0000256" key="2">
    <source>
        <dbReference type="ARBA" id="ARBA00012438"/>
    </source>
</evidence>
<dbReference type="AlphaFoldDB" id="A0A8J7W457"/>
<evidence type="ECO:0000313" key="12">
    <source>
        <dbReference type="Proteomes" id="UP000675664"/>
    </source>
</evidence>
<dbReference type="Pfam" id="PF00512">
    <property type="entry name" value="HisKA"/>
    <property type="match status" value="1"/>
</dbReference>
<keyword evidence="6 11" id="KW-0418">Kinase</keyword>
<dbReference type="PANTHER" id="PTHR43711:SF26">
    <property type="entry name" value="SENSOR HISTIDINE KINASE RCSC"/>
    <property type="match status" value="1"/>
</dbReference>
<dbReference type="EC" id="2.7.13.3" evidence="2"/>
<keyword evidence="8" id="KW-0902">Two-component regulatory system</keyword>
<evidence type="ECO:0000259" key="10">
    <source>
        <dbReference type="PROSITE" id="PS50113"/>
    </source>
</evidence>
<dbReference type="Pfam" id="PF13426">
    <property type="entry name" value="PAS_9"/>
    <property type="match status" value="1"/>
</dbReference>
<dbReference type="SMART" id="SM00388">
    <property type="entry name" value="HisKA"/>
    <property type="match status" value="1"/>
</dbReference>
<comment type="catalytic activity">
    <reaction evidence="1">
        <text>ATP + protein L-histidine = ADP + protein N-phospho-L-histidine.</text>
        <dbReference type="EC" id="2.7.13.3"/>
    </reaction>
</comment>
<dbReference type="NCBIfam" id="TIGR00229">
    <property type="entry name" value="sensory_box"/>
    <property type="match status" value="2"/>
</dbReference>
<dbReference type="InterPro" id="IPR050736">
    <property type="entry name" value="Sensor_HK_Regulatory"/>
</dbReference>
<dbReference type="CDD" id="cd16922">
    <property type="entry name" value="HATPase_EvgS-ArcB-TorS-like"/>
    <property type="match status" value="1"/>
</dbReference>
<dbReference type="InterPro" id="IPR005467">
    <property type="entry name" value="His_kinase_dom"/>
</dbReference>
<evidence type="ECO:0000256" key="3">
    <source>
        <dbReference type="ARBA" id="ARBA00022553"/>
    </source>
</evidence>
<feature type="domain" description="PAC" evidence="10">
    <location>
        <begin position="202"/>
        <end position="254"/>
    </location>
</feature>